<dbReference type="Proteomes" id="UP001501444">
    <property type="component" value="Unassembled WGS sequence"/>
</dbReference>
<proteinExistence type="predicted"/>
<evidence type="ECO:0008006" key="3">
    <source>
        <dbReference type="Google" id="ProtNLM"/>
    </source>
</evidence>
<keyword evidence="2" id="KW-1185">Reference proteome</keyword>
<reference evidence="1 2" key="1">
    <citation type="journal article" date="2019" name="Int. J. Syst. Evol. Microbiol.">
        <title>The Global Catalogue of Microorganisms (GCM) 10K type strain sequencing project: providing services to taxonomists for standard genome sequencing and annotation.</title>
        <authorList>
            <consortium name="The Broad Institute Genomics Platform"/>
            <consortium name="The Broad Institute Genome Sequencing Center for Infectious Disease"/>
            <person name="Wu L."/>
            <person name="Ma J."/>
        </authorList>
    </citation>
    <scope>NUCLEOTIDE SEQUENCE [LARGE SCALE GENOMIC DNA]</scope>
    <source>
        <strain evidence="1 2">JCM 3272</strain>
    </source>
</reference>
<accession>A0ABN3HA85</accession>
<evidence type="ECO:0000313" key="2">
    <source>
        <dbReference type="Proteomes" id="UP001501444"/>
    </source>
</evidence>
<comment type="caution">
    <text evidence="1">The sequence shown here is derived from an EMBL/GenBank/DDBJ whole genome shotgun (WGS) entry which is preliminary data.</text>
</comment>
<dbReference type="RefSeq" id="WP_344617332.1">
    <property type="nucleotide sequence ID" value="NZ_BAAARV010000073.1"/>
</dbReference>
<dbReference type="EMBL" id="BAAARV010000073">
    <property type="protein sequence ID" value="GAA2372395.1"/>
    <property type="molecule type" value="Genomic_DNA"/>
</dbReference>
<name>A0ABN3HA85_9ACTN</name>
<evidence type="ECO:0000313" key="1">
    <source>
        <dbReference type="EMBL" id="GAA2372395.1"/>
    </source>
</evidence>
<protein>
    <recommendedName>
        <fullName evidence="3">HK97 gp10 family phage protein</fullName>
    </recommendedName>
</protein>
<gene>
    <name evidence="1" type="ORF">GCM10010170_074670</name>
</gene>
<sequence>MKVRAAAGGVAGELFGLERVRIAVRDAGNLERDLESLGRALWAAHARAVLDAAGLNAEPAPIGWRAERYVAQRGRITATGRSEDGSVTISVRGMRYWRVSIAGNGHIARVEEAADALLREHRRKLRALKRTIWQPGGTQAARTGAEA</sequence>
<organism evidence="1 2">
    <name type="scientific">Dactylosporangium salmoneum</name>
    <dbReference type="NCBI Taxonomy" id="53361"/>
    <lineage>
        <taxon>Bacteria</taxon>
        <taxon>Bacillati</taxon>
        <taxon>Actinomycetota</taxon>
        <taxon>Actinomycetes</taxon>
        <taxon>Micromonosporales</taxon>
        <taxon>Micromonosporaceae</taxon>
        <taxon>Dactylosporangium</taxon>
    </lineage>
</organism>